<dbReference type="CDD" id="cd00109">
    <property type="entry name" value="Kunitz-type"/>
    <property type="match status" value="1"/>
</dbReference>
<dbReference type="InterPro" id="IPR002223">
    <property type="entry name" value="Kunitz_BPTI"/>
</dbReference>
<organism evidence="4 5">
    <name type="scientific">Vombatus ursinus</name>
    <name type="common">Common wombat</name>
    <dbReference type="NCBI Taxonomy" id="29139"/>
    <lineage>
        <taxon>Eukaryota</taxon>
        <taxon>Metazoa</taxon>
        <taxon>Chordata</taxon>
        <taxon>Craniata</taxon>
        <taxon>Vertebrata</taxon>
        <taxon>Euteleostomi</taxon>
        <taxon>Mammalia</taxon>
        <taxon>Metatheria</taxon>
        <taxon>Diprotodontia</taxon>
        <taxon>Vombatidae</taxon>
        <taxon>Vombatus</taxon>
    </lineage>
</organism>
<dbReference type="Ensembl" id="ENSVURT00010037281.1">
    <property type="protein sequence ID" value="ENSVURP00010032752.1"/>
    <property type="gene ID" value="ENSVURG00010024976.1"/>
</dbReference>
<dbReference type="PANTHER" id="PTHR47769:SF1">
    <property type="entry name" value="WAP FOUR-DISULFIDE CORE DOMAIN PROTEIN 8"/>
    <property type="match status" value="1"/>
</dbReference>
<evidence type="ECO:0000313" key="4">
    <source>
        <dbReference type="Ensembl" id="ENSVURP00010032752.1"/>
    </source>
</evidence>
<feature type="domain" description="WAP" evidence="3">
    <location>
        <begin position="25"/>
        <end position="72"/>
    </location>
</feature>
<dbReference type="Proteomes" id="UP000314987">
    <property type="component" value="Unassembled WGS sequence"/>
</dbReference>
<dbReference type="InterPro" id="IPR008197">
    <property type="entry name" value="WAP_dom"/>
</dbReference>
<protein>
    <recommendedName>
        <fullName evidence="6">BPTI/Kunitz inhibitor domain-containing protein</fullName>
    </recommendedName>
</protein>
<dbReference type="SUPFAM" id="SSF57362">
    <property type="entry name" value="BPTI-like"/>
    <property type="match status" value="1"/>
</dbReference>
<dbReference type="PROSITE" id="PS50279">
    <property type="entry name" value="BPTI_KUNITZ_2"/>
    <property type="match status" value="1"/>
</dbReference>
<evidence type="ECO:0000313" key="5">
    <source>
        <dbReference type="Proteomes" id="UP000314987"/>
    </source>
</evidence>
<dbReference type="GO" id="GO:0004867">
    <property type="term" value="F:serine-type endopeptidase inhibitor activity"/>
    <property type="evidence" value="ECO:0007669"/>
    <property type="project" value="InterPro"/>
</dbReference>
<dbReference type="PRINTS" id="PR00003">
    <property type="entry name" value="4DISULPHCORE"/>
</dbReference>
<feature type="domain" description="BPTI/Kunitz inhibitor" evidence="2">
    <location>
        <begin position="76"/>
        <end position="126"/>
    </location>
</feature>
<dbReference type="AlphaFoldDB" id="A0A4X2MF13"/>
<dbReference type="PRINTS" id="PR00759">
    <property type="entry name" value="BASICPTASE"/>
</dbReference>
<dbReference type="Gene3D" id="4.10.410.10">
    <property type="entry name" value="Pancreatic trypsin inhibitor Kunitz domain"/>
    <property type="match status" value="1"/>
</dbReference>
<evidence type="ECO:0008006" key="6">
    <source>
        <dbReference type="Google" id="ProtNLM"/>
    </source>
</evidence>
<dbReference type="SUPFAM" id="SSF57256">
    <property type="entry name" value="Elafin-like"/>
    <property type="match status" value="1"/>
</dbReference>
<dbReference type="GO" id="GO:0005576">
    <property type="term" value="C:extracellular region"/>
    <property type="evidence" value="ECO:0007669"/>
    <property type="project" value="InterPro"/>
</dbReference>
<proteinExistence type="predicted"/>
<dbReference type="OMA" id="TRIPCRY"/>
<dbReference type="SMART" id="SM00217">
    <property type="entry name" value="WAP"/>
    <property type="match status" value="1"/>
</dbReference>
<dbReference type="PROSITE" id="PS00280">
    <property type="entry name" value="BPTI_KUNITZ_1"/>
    <property type="match status" value="1"/>
</dbReference>
<sequence>SERKKQSASKLPRIQLGGSWGKARGFEKPGKCPRQNITCDFVEKGQCHTDFNCKHSMKCCHYSCGKKCLDPKADLCILSPEVGNCDDFHLRWFYSIEARTCEYFFYSGCNGNVNNFPSKKICEDTCDTGSHWAIPPA</sequence>
<keyword evidence="5" id="KW-1185">Reference proteome</keyword>
<reference evidence="4" key="3">
    <citation type="submission" date="2025-09" db="UniProtKB">
        <authorList>
            <consortium name="Ensembl"/>
        </authorList>
    </citation>
    <scope>IDENTIFICATION</scope>
</reference>
<dbReference type="InterPro" id="IPR036645">
    <property type="entry name" value="Elafin-like_sf"/>
</dbReference>
<dbReference type="PANTHER" id="PTHR47769">
    <property type="entry name" value="WAP FOUR-DISULFIDE CORE DOMAIN PROTEIN 8"/>
    <property type="match status" value="1"/>
</dbReference>
<dbReference type="SMART" id="SM00131">
    <property type="entry name" value="KU"/>
    <property type="match status" value="1"/>
</dbReference>
<dbReference type="PROSITE" id="PS51390">
    <property type="entry name" value="WAP"/>
    <property type="match status" value="1"/>
</dbReference>
<dbReference type="InterPro" id="IPR020901">
    <property type="entry name" value="Prtase_inh_Kunz-CS"/>
</dbReference>
<evidence type="ECO:0000256" key="1">
    <source>
        <dbReference type="ARBA" id="ARBA00023157"/>
    </source>
</evidence>
<reference evidence="5" key="1">
    <citation type="submission" date="2018-12" db="EMBL/GenBank/DDBJ databases">
        <authorList>
            <person name="Yazar S."/>
        </authorList>
    </citation>
    <scope>NUCLEOTIDE SEQUENCE [LARGE SCALE GENOMIC DNA]</scope>
</reference>
<evidence type="ECO:0000259" key="2">
    <source>
        <dbReference type="PROSITE" id="PS50279"/>
    </source>
</evidence>
<evidence type="ECO:0000259" key="3">
    <source>
        <dbReference type="PROSITE" id="PS51390"/>
    </source>
</evidence>
<keyword evidence="1" id="KW-1015">Disulfide bond</keyword>
<reference evidence="4" key="2">
    <citation type="submission" date="2025-08" db="UniProtKB">
        <authorList>
            <consortium name="Ensembl"/>
        </authorList>
    </citation>
    <scope>IDENTIFICATION</scope>
</reference>
<dbReference type="Pfam" id="PF00095">
    <property type="entry name" value="WAP"/>
    <property type="match status" value="1"/>
</dbReference>
<accession>A0A4X2MF13</accession>
<dbReference type="Pfam" id="PF00014">
    <property type="entry name" value="Kunitz_BPTI"/>
    <property type="match status" value="1"/>
</dbReference>
<dbReference type="InterPro" id="IPR036880">
    <property type="entry name" value="Kunitz_BPTI_sf"/>
</dbReference>
<dbReference type="STRING" id="29139.ENSVURP00010032752"/>
<name>A0A4X2MF13_VOMUR</name>
<dbReference type="Gene3D" id="4.10.75.10">
    <property type="entry name" value="Elafin-like"/>
    <property type="match status" value="1"/>
</dbReference>
<dbReference type="GeneTree" id="ENSGT00940000156753"/>